<evidence type="ECO:0000313" key="2">
    <source>
        <dbReference type="EMBL" id="SVD13707.1"/>
    </source>
</evidence>
<dbReference type="InterPro" id="IPR011611">
    <property type="entry name" value="PfkB_dom"/>
</dbReference>
<protein>
    <recommendedName>
        <fullName evidence="1">Carbohydrate kinase PfkB domain-containing protein</fullName>
    </recommendedName>
</protein>
<dbReference type="PANTHER" id="PTHR46969">
    <property type="entry name" value="BIFUNCTIONAL PROTEIN HLDE"/>
    <property type="match status" value="1"/>
</dbReference>
<feature type="non-terminal residue" evidence="2">
    <location>
        <position position="110"/>
    </location>
</feature>
<dbReference type="PANTHER" id="PTHR46969:SF1">
    <property type="entry name" value="BIFUNCTIONAL PROTEIN HLDE"/>
    <property type="match status" value="1"/>
</dbReference>
<dbReference type="GO" id="GO:0033785">
    <property type="term" value="F:heptose 7-phosphate kinase activity"/>
    <property type="evidence" value="ECO:0007669"/>
    <property type="project" value="TreeGrafter"/>
</dbReference>
<reference evidence="2" key="1">
    <citation type="submission" date="2018-05" db="EMBL/GenBank/DDBJ databases">
        <authorList>
            <person name="Lanie J.A."/>
            <person name="Ng W.-L."/>
            <person name="Kazmierczak K.M."/>
            <person name="Andrzejewski T.M."/>
            <person name="Davidsen T.M."/>
            <person name="Wayne K.J."/>
            <person name="Tettelin H."/>
            <person name="Glass J.I."/>
            <person name="Rusch D."/>
            <person name="Podicherti R."/>
            <person name="Tsui H.-C.T."/>
            <person name="Winkler M.E."/>
        </authorList>
    </citation>
    <scope>NUCLEOTIDE SEQUENCE</scope>
</reference>
<dbReference type="GO" id="GO:0005829">
    <property type="term" value="C:cytosol"/>
    <property type="evidence" value="ECO:0007669"/>
    <property type="project" value="TreeGrafter"/>
</dbReference>
<name>A0A382SWV7_9ZZZZ</name>
<dbReference type="Gene3D" id="3.40.1190.20">
    <property type="match status" value="1"/>
</dbReference>
<evidence type="ECO:0000259" key="1">
    <source>
        <dbReference type="Pfam" id="PF00294"/>
    </source>
</evidence>
<gene>
    <name evidence="2" type="ORF">METZ01_LOCUS366561</name>
</gene>
<sequence>MVIGDLIIDQYLWGNCERISPEAPVQIVNVDNENTLLGGAGNVVNNLKALGAKVDVISVVSDNQTSDTLKELLADIGVDTKYLVPQKNRINSKKSRIIASQQQVVRYDHE</sequence>
<proteinExistence type="predicted"/>
<dbReference type="Pfam" id="PF00294">
    <property type="entry name" value="PfkB"/>
    <property type="match status" value="1"/>
</dbReference>
<organism evidence="2">
    <name type="scientific">marine metagenome</name>
    <dbReference type="NCBI Taxonomy" id="408172"/>
    <lineage>
        <taxon>unclassified sequences</taxon>
        <taxon>metagenomes</taxon>
        <taxon>ecological metagenomes</taxon>
    </lineage>
</organism>
<dbReference type="InterPro" id="IPR029056">
    <property type="entry name" value="Ribokinase-like"/>
</dbReference>
<dbReference type="GO" id="GO:0033786">
    <property type="term" value="F:heptose-1-phosphate adenylyltransferase activity"/>
    <property type="evidence" value="ECO:0007669"/>
    <property type="project" value="TreeGrafter"/>
</dbReference>
<dbReference type="AlphaFoldDB" id="A0A382SWV7"/>
<accession>A0A382SWV7</accession>
<dbReference type="SUPFAM" id="SSF53613">
    <property type="entry name" value="Ribokinase-like"/>
    <property type="match status" value="1"/>
</dbReference>
<feature type="domain" description="Carbohydrate kinase PfkB" evidence="1">
    <location>
        <begin position="1"/>
        <end position="103"/>
    </location>
</feature>
<dbReference type="EMBL" id="UINC01131788">
    <property type="protein sequence ID" value="SVD13707.1"/>
    <property type="molecule type" value="Genomic_DNA"/>
</dbReference>